<reference evidence="1 2" key="1">
    <citation type="submission" date="2019-05" db="EMBL/GenBank/DDBJ databases">
        <title>Another draft genome of Portunus trituberculatus and its Hox gene families provides insights of decapod evolution.</title>
        <authorList>
            <person name="Jeong J.-H."/>
            <person name="Song I."/>
            <person name="Kim S."/>
            <person name="Choi T."/>
            <person name="Kim D."/>
            <person name="Ryu S."/>
            <person name="Kim W."/>
        </authorList>
    </citation>
    <scope>NUCLEOTIDE SEQUENCE [LARGE SCALE GENOMIC DNA]</scope>
    <source>
        <tissue evidence="1">Muscle</tissue>
    </source>
</reference>
<accession>A0A5B7CQ59</accession>
<name>A0A5B7CQ59_PORTR</name>
<dbReference type="EMBL" id="VSRR010000158">
    <property type="protein sequence ID" value="MPC11325.1"/>
    <property type="molecule type" value="Genomic_DNA"/>
</dbReference>
<evidence type="ECO:0000313" key="1">
    <source>
        <dbReference type="EMBL" id="MPC11325.1"/>
    </source>
</evidence>
<dbReference type="Proteomes" id="UP000324222">
    <property type="component" value="Unassembled WGS sequence"/>
</dbReference>
<evidence type="ECO:0000313" key="2">
    <source>
        <dbReference type="Proteomes" id="UP000324222"/>
    </source>
</evidence>
<sequence length="65" mass="7349">MSPLHPPPARTSSTRKDRESAVLWLVPLETVSSPRPRSHVLLQSVWKRLVMTSEIKIRHGTLPSP</sequence>
<dbReference type="AlphaFoldDB" id="A0A5B7CQ59"/>
<comment type="caution">
    <text evidence="1">The sequence shown here is derived from an EMBL/GenBank/DDBJ whole genome shotgun (WGS) entry which is preliminary data.</text>
</comment>
<protein>
    <submittedName>
        <fullName evidence="1">Uncharacterized protein</fullName>
    </submittedName>
</protein>
<organism evidence="1 2">
    <name type="scientific">Portunus trituberculatus</name>
    <name type="common">Swimming crab</name>
    <name type="synonym">Neptunus trituberculatus</name>
    <dbReference type="NCBI Taxonomy" id="210409"/>
    <lineage>
        <taxon>Eukaryota</taxon>
        <taxon>Metazoa</taxon>
        <taxon>Ecdysozoa</taxon>
        <taxon>Arthropoda</taxon>
        <taxon>Crustacea</taxon>
        <taxon>Multicrustacea</taxon>
        <taxon>Malacostraca</taxon>
        <taxon>Eumalacostraca</taxon>
        <taxon>Eucarida</taxon>
        <taxon>Decapoda</taxon>
        <taxon>Pleocyemata</taxon>
        <taxon>Brachyura</taxon>
        <taxon>Eubrachyura</taxon>
        <taxon>Portunoidea</taxon>
        <taxon>Portunidae</taxon>
        <taxon>Portuninae</taxon>
        <taxon>Portunus</taxon>
    </lineage>
</organism>
<proteinExistence type="predicted"/>
<keyword evidence="2" id="KW-1185">Reference proteome</keyword>
<gene>
    <name evidence="1" type="ORF">E2C01_003989</name>
</gene>